<evidence type="ECO:0000313" key="3">
    <source>
        <dbReference type="EMBL" id="RFZ85114.1"/>
    </source>
</evidence>
<dbReference type="AlphaFoldDB" id="A0A3E2NVR7"/>
<organism evidence="3 4">
    <name type="scientific">Mucilaginibacter terrenus</name>
    <dbReference type="NCBI Taxonomy" id="2482727"/>
    <lineage>
        <taxon>Bacteria</taxon>
        <taxon>Pseudomonadati</taxon>
        <taxon>Bacteroidota</taxon>
        <taxon>Sphingobacteriia</taxon>
        <taxon>Sphingobacteriales</taxon>
        <taxon>Sphingobacteriaceae</taxon>
        <taxon>Mucilaginibacter</taxon>
    </lineage>
</organism>
<proteinExistence type="predicted"/>
<evidence type="ECO:0000256" key="1">
    <source>
        <dbReference type="SAM" id="MobiDB-lite"/>
    </source>
</evidence>
<dbReference type="Pfam" id="PF20130">
    <property type="entry name" value="DUF6520"/>
    <property type="match status" value="1"/>
</dbReference>
<protein>
    <submittedName>
        <fullName evidence="3">Uncharacterized protein</fullName>
    </submittedName>
</protein>
<reference evidence="3 4" key="1">
    <citation type="submission" date="2018-08" db="EMBL/GenBank/DDBJ databases">
        <title>Mucilaginibacter terrae sp. nov., isolated from manganese diggings.</title>
        <authorList>
            <person name="Huang Y."/>
            <person name="Zhou Z."/>
        </authorList>
    </citation>
    <scope>NUCLEOTIDE SEQUENCE [LARGE SCALE GENOMIC DNA]</scope>
    <source>
        <strain evidence="3 4">ZH6</strain>
    </source>
</reference>
<dbReference type="OrthoDB" id="799121at2"/>
<feature type="signal peptide" evidence="2">
    <location>
        <begin position="1"/>
        <end position="23"/>
    </location>
</feature>
<name>A0A3E2NVR7_9SPHI</name>
<gene>
    <name evidence="3" type="ORF">DYU05_05795</name>
</gene>
<dbReference type="RefSeq" id="WP_117382015.1">
    <property type="nucleotide sequence ID" value="NZ_QWDE01000001.1"/>
</dbReference>
<feature type="chain" id="PRO_5017708421" evidence="2">
    <location>
        <begin position="24"/>
        <end position="99"/>
    </location>
</feature>
<dbReference type="InterPro" id="IPR045391">
    <property type="entry name" value="DUF6520"/>
</dbReference>
<evidence type="ECO:0000313" key="4">
    <source>
        <dbReference type="Proteomes" id="UP000260823"/>
    </source>
</evidence>
<keyword evidence="2" id="KW-0732">Signal</keyword>
<comment type="caution">
    <text evidence="3">The sequence shown here is derived from an EMBL/GenBank/DDBJ whole genome shotgun (WGS) entry which is preliminary data.</text>
</comment>
<evidence type="ECO:0000256" key="2">
    <source>
        <dbReference type="SAM" id="SignalP"/>
    </source>
</evidence>
<sequence length="99" mass="10356">MMKNLKLKMAALALLIGSGAAFASVNHKPVLNKRWGLDRSSGQYVDVTGKMVGIGYECTGTSETCTAEFPSDVNPNNQAGDSHPGTVAGTNIEPGIFAQ</sequence>
<accession>A0A3E2NVR7</accession>
<feature type="region of interest" description="Disordered" evidence="1">
    <location>
        <begin position="69"/>
        <end position="99"/>
    </location>
</feature>
<dbReference type="Proteomes" id="UP000260823">
    <property type="component" value="Unassembled WGS sequence"/>
</dbReference>
<keyword evidence="4" id="KW-1185">Reference proteome</keyword>
<dbReference type="EMBL" id="QWDE01000001">
    <property type="protein sequence ID" value="RFZ85114.1"/>
    <property type="molecule type" value="Genomic_DNA"/>
</dbReference>